<dbReference type="InterPro" id="IPR009057">
    <property type="entry name" value="Homeodomain-like_sf"/>
</dbReference>
<dbReference type="GO" id="GO:0003713">
    <property type="term" value="F:transcription coactivator activity"/>
    <property type="evidence" value="ECO:0007669"/>
    <property type="project" value="TreeGrafter"/>
</dbReference>
<organism evidence="5 6">
    <name type="scientific">Hamiltosporidium tvaerminnensis</name>
    <dbReference type="NCBI Taxonomy" id="1176355"/>
    <lineage>
        <taxon>Eukaryota</taxon>
        <taxon>Fungi</taxon>
        <taxon>Fungi incertae sedis</taxon>
        <taxon>Microsporidia</taxon>
        <taxon>Dubosqiidae</taxon>
        <taxon>Hamiltosporidium</taxon>
    </lineage>
</organism>
<dbReference type="Proteomes" id="UP000292362">
    <property type="component" value="Unassembled WGS sequence"/>
</dbReference>
<accession>A0A4Q9KRT4</accession>
<dbReference type="Gene3D" id="1.10.10.10">
    <property type="entry name" value="Winged helix-like DNA-binding domain superfamily/Winged helix DNA-binding domain"/>
    <property type="match status" value="1"/>
</dbReference>
<dbReference type="VEuPathDB" id="MicrosporidiaDB:CWI37_2286p0020"/>
<dbReference type="Pfam" id="PF25299">
    <property type="entry name" value="ZZ_ADA2"/>
    <property type="match status" value="1"/>
</dbReference>
<keyword evidence="2" id="KW-0863">Zinc-finger</keyword>
<name>A0A4Q9KRT4_9MICR</name>
<evidence type="ECO:0000313" key="5">
    <source>
        <dbReference type="EMBL" id="TBT97408.1"/>
    </source>
</evidence>
<dbReference type="EMBL" id="PITJ01002286">
    <property type="protein sequence ID" value="TBT97408.1"/>
    <property type="molecule type" value="Genomic_DNA"/>
</dbReference>
<evidence type="ECO:0000256" key="3">
    <source>
        <dbReference type="ARBA" id="ARBA00022833"/>
    </source>
</evidence>
<dbReference type="Gene3D" id="1.10.10.60">
    <property type="entry name" value="Homeodomain-like"/>
    <property type="match status" value="1"/>
</dbReference>
<dbReference type="InterPro" id="IPR017884">
    <property type="entry name" value="SANT_dom"/>
</dbReference>
<gene>
    <name evidence="5" type="ORF">CWI37_2286p0020</name>
</gene>
<dbReference type="PROSITE" id="PS51293">
    <property type="entry name" value="SANT"/>
    <property type="match status" value="1"/>
</dbReference>
<dbReference type="SUPFAM" id="SSF57850">
    <property type="entry name" value="RING/U-box"/>
    <property type="match status" value="1"/>
</dbReference>
<protein>
    <submittedName>
        <fullName evidence="5">Myb-like transcription factor</fullName>
    </submittedName>
</protein>
<dbReference type="InterPro" id="IPR055141">
    <property type="entry name" value="TADA2A_B-like_dom"/>
</dbReference>
<dbReference type="InterPro" id="IPR001005">
    <property type="entry name" value="SANT/Myb"/>
</dbReference>
<dbReference type="GO" id="GO:0006338">
    <property type="term" value="P:chromatin remodeling"/>
    <property type="evidence" value="ECO:0007669"/>
    <property type="project" value="TreeGrafter"/>
</dbReference>
<dbReference type="Pfam" id="PF22941">
    <property type="entry name" value="TADA2A-like_3rd"/>
    <property type="match status" value="1"/>
</dbReference>
<dbReference type="InterPro" id="IPR000433">
    <property type="entry name" value="Znf_ZZ"/>
</dbReference>
<keyword evidence="1" id="KW-0479">Metal-binding</keyword>
<feature type="domain" description="SANT" evidence="4">
    <location>
        <begin position="68"/>
        <end position="121"/>
    </location>
</feature>
<sequence>MTFVRFRRNEPISILCDFCYNEISFSTRIKCSECNLDFCVLCFYNKKKLDGHDLSHKYRAIEPLVFPVYEPNWTALDELLFFDAFYIYGIGNWEDISNYFGSKSVEEIEKHFCLIFGISDNKFYESDKNISGFSNPNIHEVVNYLPLRKDFDVEYDNDAENIIKDLVFKEEDNEIEKQLKEAMIDSYFYTLKLRNIRKHIILDRNLYEIKKLQSKESNYSENEKKILSKLKPLTPYLSKTDFNSFLKGIFIEEHLESLLNKNQDFKQKYSNERFLKYEKERSKLLTDLELEICKKLEISYKSYIHIKSTAINEFLKNNYLNVKRLKYLLKSYDKRIEVLYGFFSKQGWIPEN</sequence>
<dbReference type="PANTHER" id="PTHR12374">
    <property type="entry name" value="TRANSCRIPTIONAL ADAPTOR 2 ADA2 -RELATED"/>
    <property type="match status" value="1"/>
</dbReference>
<dbReference type="AlphaFoldDB" id="A0A4Q9KRT4"/>
<dbReference type="CDD" id="cd00167">
    <property type="entry name" value="SANT"/>
    <property type="match status" value="1"/>
</dbReference>
<evidence type="ECO:0000256" key="2">
    <source>
        <dbReference type="ARBA" id="ARBA00022771"/>
    </source>
</evidence>
<evidence type="ECO:0000259" key="4">
    <source>
        <dbReference type="PROSITE" id="PS51293"/>
    </source>
</evidence>
<reference evidence="5 6" key="1">
    <citation type="submission" date="2017-12" db="EMBL/GenBank/DDBJ databases">
        <authorList>
            <person name="Pombert J.-F."/>
            <person name="Haag K.L."/>
            <person name="Ebert D."/>
        </authorList>
    </citation>
    <scope>NUCLEOTIDE SEQUENCE [LARGE SCALE GENOMIC DNA]</scope>
    <source>
        <strain evidence="5">FI-OER-3-3</strain>
    </source>
</reference>
<dbReference type="PANTHER" id="PTHR12374:SF20">
    <property type="entry name" value="TRANSCRIPTIONAL ADAPTER 2-ALPHA"/>
    <property type="match status" value="1"/>
</dbReference>
<dbReference type="GO" id="GO:0008270">
    <property type="term" value="F:zinc ion binding"/>
    <property type="evidence" value="ECO:0007669"/>
    <property type="project" value="UniProtKB-KW"/>
</dbReference>
<dbReference type="SUPFAM" id="SSF46689">
    <property type="entry name" value="Homeodomain-like"/>
    <property type="match status" value="2"/>
</dbReference>
<proteinExistence type="predicted"/>
<dbReference type="GO" id="GO:0005634">
    <property type="term" value="C:nucleus"/>
    <property type="evidence" value="ECO:0007669"/>
    <property type="project" value="TreeGrafter"/>
</dbReference>
<keyword evidence="3" id="KW-0862">Zinc</keyword>
<comment type="caution">
    <text evidence="5">The sequence shown here is derived from an EMBL/GenBank/DDBJ whole genome shotgun (WGS) entry which is preliminary data.</text>
</comment>
<evidence type="ECO:0000256" key="1">
    <source>
        <dbReference type="ARBA" id="ARBA00022723"/>
    </source>
</evidence>
<dbReference type="GO" id="GO:0003682">
    <property type="term" value="F:chromatin binding"/>
    <property type="evidence" value="ECO:0007669"/>
    <property type="project" value="TreeGrafter"/>
</dbReference>
<dbReference type="SMART" id="SM00717">
    <property type="entry name" value="SANT"/>
    <property type="match status" value="1"/>
</dbReference>
<dbReference type="InterPro" id="IPR036388">
    <property type="entry name" value="WH-like_DNA-bd_sf"/>
</dbReference>
<dbReference type="GO" id="GO:0006357">
    <property type="term" value="P:regulation of transcription by RNA polymerase II"/>
    <property type="evidence" value="ECO:0007669"/>
    <property type="project" value="TreeGrafter"/>
</dbReference>
<evidence type="ECO:0000313" key="6">
    <source>
        <dbReference type="Proteomes" id="UP000292362"/>
    </source>
</evidence>
<dbReference type="Pfam" id="PF00249">
    <property type="entry name" value="Myb_DNA-binding"/>
    <property type="match status" value="1"/>
</dbReference>